<dbReference type="Pfam" id="PF10947">
    <property type="entry name" value="DUF2628"/>
    <property type="match status" value="1"/>
</dbReference>
<organism evidence="2 3">
    <name type="scientific">Aquamicrobium zhengzhouense</name>
    <dbReference type="NCBI Taxonomy" id="2781738"/>
    <lineage>
        <taxon>Bacteria</taxon>
        <taxon>Pseudomonadati</taxon>
        <taxon>Pseudomonadota</taxon>
        <taxon>Alphaproteobacteria</taxon>
        <taxon>Hyphomicrobiales</taxon>
        <taxon>Phyllobacteriaceae</taxon>
        <taxon>Aquamicrobium</taxon>
    </lineage>
</organism>
<accession>A0ABS0SFX1</accession>
<dbReference type="RefSeq" id="WP_198477697.1">
    <property type="nucleotide sequence ID" value="NZ_JADGMQ010000013.1"/>
</dbReference>
<protein>
    <submittedName>
        <fullName evidence="2">DUF2628 domain-containing protein</fullName>
    </submittedName>
</protein>
<dbReference type="EMBL" id="JADGMQ010000013">
    <property type="protein sequence ID" value="MBI1622161.1"/>
    <property type="molecule type" value="Genomic_DNA"/>
</dbReference>
<feature type="transmembrane region" description="Helical" evidence="1">
    <location>
        <begin position="69"/>
        <end position="87"/>
    </location>
</feature>
<keyword evidence="1" id="KW-0472">Membrane</keyword>
<evidence type="ECO:0000313" key="2">
    <source>
        <dbReference type="EMBL" id="MBI1622161.1"/>
    </source>
</evidence>
<feature type="transmembrane region" description="Helical" evidence="1">
    <location>
        <begin position="46"/>
        <end position="63"/>
    </location>
</feature>
<comment type="caution">
    <text evidence="2">The sequence shown here is derived from an EMBL/GenBank/DDBJ whole genome shotgun (WGS) entry which is preliminary data.</text>
</comment>
<gene>
    <name evidence="2" type="ORF">IOD40_15990</name>
</gene>
<evidence type="ECO:0000256" key="1">
    <source>
        <dbReference type="SAM" id="Phobius"/>
    </source>
</evidence>
<name>A0ABS0SFX1_9HYPH</name>
<sequence>MASYVVMEPPVRDGAEKAILIRDGFHFLAFVFPVFWLLFHRLWLEALGVLAAALALGAASSYLGYDPLAIIASLALGIFIGLEGAALKTHALSRRGWRHWGVVEAETRDDAEIRYLASNEVVAQVEPVLASAAVKPVRGSPAGAVPALGMLGYPGRG</sequence>
<proteinExistence type="predicted"/>
<feature type="transmembrane region" description="Helical" evidence="1">
    <location>
        <begin position="20"/>
        <end position="39"/>
    </location>
</feature>
<keyword evidence="3" id="KW-1185">Reference proteome</keyword>
<evidence type="ECO:0000313" key="3">
    <source>
        <dbReference type="Proteomes" id="UP000601789"/>
    </source>
</evidence>
<keyword evidence="1" id="KW-0812">Transmembrane</keyword>
<dbReference type="Proteomes" id="UP000601789">
    <property type="component" value="Unassembled WGS sequence"/>
</dbReference>
<dbReference type="InterPro" id="IPR024399">
    <property type="entry name" value="DUF2628"/>
</dbReference>
<keyword evidence="1" id="KW-1133">Transmembrane helix</keyword>
<reference evidence="2 3" key="1">
    <citation type="submission" date="2020-10" db="EMBL/GenBank/DDBJ databases">
        <title>Aquamicrobium zhengzhouensis sp. nov., a exopolysaccharide producing bacterium isolated from farmland soil.</title>
        <authorList>
            <person name="Wang X."/>
        </authorList>
    </citation>
    <scope>NUCLEOTIDE SEQUENCE [LARGE SCALE GENOMIC DNA]</scope>
    <source>
        <strain evidence="3">cd-1</strain>
    </source>
</reference>